<reference evidence="3" key="1">
    <citation type="journal article" date="2014" name="BMC Genomics">
        <title>Genome characteristics reveal the impact of lichenization on lichen-forming fungus Endocarpon pusillum Hedwig (Verrucariales, Ascomycota).</title>
        <authorList>
            <person name="Wang Y.-Y."/>
            <person name="Liu B."/>
            <person name="Zhang X.-Y."/>
            <person name="Zhou Q.-M."/>
            <person name="Zhang T."/>
            <person name="Li H."/>
            <person name="Yu Y.-F."/>
            <person name="Zhang X.-L."/>
            <person name="Hao X.-Y."/>
            <person name="Wang M."/>
            <person name="Wang L."/>
            <person name="Wei J.-C."/>
        </authorList>
    </citation>
    <scope>NUCLEOTIDE SEQUENCE [LARGE SCALE GENOMIC DNA]</scope>
    <source>
        <strain evidence="3">Z07020 / HMAS-L-300199</strain>
    </source>
</reference>
<evidence type="ECO:0000259" key="1">
    <source>
        <dbReference type="PROSITE" id="PS00028"/>
    </source>
</evidence>
<dbReference type="InterPro" id="IPR013087">
    <property type="entry name" value="Znf_C2H2_type"/>
</dbReference>
<dbReference type="AlphaFoldDB" id="U1G0P5"/>
<dbReference type="GeneID" id="19243195"/>
<accession>U1G0P5</accession>
<feature type="domain" description="C2H2-type" evidence="1">
    <location>
        <begin position="258"/>
        <end position="280"/>
    </location>
</feature>
<dbReference type="EMBL" id="KE721288">
    <property type="protein sequence ID" value="ERF70787.1"/>
    <property type="molecule type" value="Genomic_DNA"/>
</dbReference>
<evidence type="ECO:0000313" key="2">
    <source>
        <dbReference type="EMBL" id="ERF70787.1"/>
    </source>
</evidence>
<proteinExistence type="predicted"/>
<dbReference type="Proteomes" id="UP000019373">
    <property type="component" value="Unassembled WGS sequence"/>
</dbReference>
<sequence length="341" mass="40262">MHLATNLALSAADRWNIMLADIWSLRRAVEFVAVTEHDHPEMRDPLSMFLNVAKCKKFQTAAEEDKSFFVYEPRPYGGEFGQWITIHSYQDPLVRQYNRRAGELGIRAHFDRTLHASYVKFEYEVDVPKLFRIAFPNPTPEQDTIFEDEVRDMGHSEALVDHEGDTDGELEDGGDKKYAANFPLYQTAAKRRPQIYANVDAAQPYQLRPECRKCYELFASFEGLEHHLQQFPRHRIPFKRKQYNVLNYWAQHGGGRKCWTCAKSYTSLEFLAKHLDDCGHRREGMIPRWKQDNGWMNRRDGKRKAREKAAQEWEWRKAYEVIEQLREQPDQEQQNEEADEE</sequence>
<organism evidence="2 3">
    <name type="scientific">Endocarpon pusillum (strain Z07020 / HMAS-L-300199)</name>
    <name type="common">Lichen-forming fungus</name>
    <dbReference type="NCBI Taxonomy" id="1263415"/>
    <lineage>
        <taxon>Eukaryota</taxon>
        <taxon>Fungi</taxon>
        <taxon>Dikarya</taxon>
        <taxon>Ascomycota</taxon>
        <taxon>Pezizomycotina</taxon>
        <taxon>Eurotiomycetes</taxon>
        <taxon>Chaetothyriomycetidae</taxon>
        <taxon>Verrucariales</taxon>
        <taxon>Verrucariaceae</taxon>
        <taxon>Endocarpon</taxon>
    </lineage>
</organism>
<dbReference type="RefSeq" id="XP_007803568.1">
    <property type="nucleotide sequence ID" value="XM_007805377.1"/>
</dbReference>
<name>U1G0P5_ENDPU</name>
<gene>
    <name evidence="2" type="ORF">EPUS_08345</name>
</gene>
<protein>
    <recommendedName>
        <fullName evidence="1">C2H2-type domain-containing protein</fullName>
    </recommendedName>
</protein>
<evidence type="ECO:0000313" key="3">
    <source>
        <dbReference type="Proteomes" id="UP000019373"/>
    </source>
</evidence>
<dbReference type="PROSITE" id="PS00028">
    <property type="entry name" value="ZINC_FINGER_C2H2_1"/>
    <property type="match status" value="1"/>
</dbReference>
<dbReference type="OrthoDB" id="10660956at2759"/>
<dbReference type="eggNOG" id="ENOG502T7UH">
    <property type="taxonomic scope" value="Eukaryota"/>
</dbReference>
<dbReference type="HOGENOM" id="CLU_813883_0_0_1"/>
<keyword evidence="3" id="KW-1185">Reference proteome</keyword>